<proteinExistence type="predicted"/>
<name>A0AAD4LGT3_9AGAM</name>
<comment type="caution">
    <text evidence="2">The sequence shown here is derived from an EMBL/GenBank/DDBJ whole genome shotgun (WGS) entry which is preliminary data.</text>
</comment>
<feature type="region of interest" description="Disordered" evidence="1">
    <location>
        <begin position="64"/>
        <end position="114"/>
    </location>
</feature>
<accession>A0AAD4LGT3</accession>
<gene>
    <name evidence="2" type="ORF">EDB92DRAFT_685348</name>
</gene>
<dbReference type="EMBL" id="JAKELL010000027">
    <property type="protein sequence ID" value="KAH8991238.1"/>
    <property type="molecule type" value="Genomic_DNA"/>
</dbReference>
<organism evidence="2 3">
    <name type="scientific">Lactarius akahatsu</name>
    <dbReference type="NCBI Taxonomy" id="416441"/>
    <lineage>
        <taxon>Eukaryota</taxon>
        <taxon>Fungi</taxon>
        <taxon>Dikarya</taxon>
        <taxon>Basidiomycota</taxon>
        <taxon>Agaricomycotina</taxon>
        <taxon>Agaricomycetes</taxon>
        <taxon>Russulales</taxon>
        <taxon>Russulaceae</taxon>
        <taxon>Lactarius</taxon>
    </lineage>
</organism>
<sequence length="235" mass="25707">MLCPISSIRDCQLSHLRALHVPLVRVHACDLEPRPRAAAQPPWHHLAQRHLRVAVRSPTRAVFPPRALPLRPRDRDRPAPLVPGPPCERPAIDVKESPGGPSSLRTKAPLLPPPLYTPSPTTTVSHSLEKPQYLPALHTTPSSIPPLLPQRVYYGAVALMRELVAISVEAALIEEEDAATAIALAQEGRTVPVPRIERALLLLERGAGYDVQEGEEKDSGERRSAEGRGRFGESC</sequence>
<evidence type="ECO:0000313" key="2">
    <source>
        <dbReference type="EMBL" id="KAH8991238.1"/>
    </source>
</evidence>
<feature type="compositionally biased region" description="Basic and acidic residues" evidence="1">
    <location>
        <begin position="217"/>
        <end position="235"/>
    </location>
</feature>
<dbReference type="Proteomes" id="UP001201163">
    <property type="component" value="Unassembled WGS sequence"/>
</dbReference>
<evidence type="ECO:0000256" key="1">
    <source>
        <dbReference type="SAM" id="MobiDB-lite"/>
    </source>
</evidence>
<keyword evidence="3" id="KW-1185">Reference proteome</keyword>
<dbReference type="AlphaFoldDB" id="A0AAD4LGT3"/>
<feature type="region of interest" description="Disordered" evidence="1">
    <location>
        <begin position="210"/>
        <end position="235"/>
    </location>
</feature>
<evidence type="ECO:0000313" key="3">
    <source>
        <dbReference type="Proteomes" id="UP001201163"/>
    </source>
</evidence>
<protein>
    <submittedName>
        <fullName evidence="2">Uncharacterized protein</fullName>
    </submittedName>
</protein>
<reference evidence="2" key="1">
    <citation type="submission" date="2022-01" db="EMBL/GenBank/DDBJ databases">
        <title>Comparative genomics reveals a dynamic genome evolution in the ectomycorrhizal milk-cap (Lactarius) mushrooms.</title>
        <authorList>
            <consortium name="DOE Joint Genome Institute"/>
            <person name="Lebreton A."/>
            <person name="Tang N."/>
            <person name="Kuo A."/>
            <person name="LaButti K."/>
            <person name="Drula E."/>
            <person name="Barry K."/>
            <person name="Clum A."/>
            <person name="Lipzen A."/>
            <person name="Mousain D."/>
            <person name="Ng V."/>
            <person name="Wang R."/>
            <person name="Wang X."/>
            <person name="Dai Y."/>
            <person name="Henrissat B."/>
            <person name="Grigoriev I.V."/>
            <person name="Guerin-Laguette A."/>
            <person name="Yu F."/>
            <person name="Martin F.M."/>
        </authorList>
    </citation>
    <scope>NUCLEOTIDE SEQUENCE</scope>
    <source>
        <strain evidence="2">QP</strain>
    </source>
</reference>